<protein>
    <submittedName>
        <fullName evidence="2">Uncharacterized protein</fullName>
    </submittedName>
</protein>
<reference evidence="2" key="1">
    <citation type="journal article" date="2014" name="Int. J. Syst. Evol. Microbiol.">
        <title>Complete genome sequence of Corynebacterium casei LMG S-19264T (=DSM 44701T), isolated from a smear-ripened cheese.</title>
        <authorList>
            <consortium name="US DOE Joint Genome Institute (JGI-PGF)"/>
            <person name="Walter F."/>
            <person name="Albersmeier A."/>
            <person name="Kalinowski J."/>
            <person name="Ruckert C."/>
        </authorList>
    </citation>
    <scope>NUCLEOTIDE SEQUENCE</scope>
    <source>
        <strain evidence="2">JCM 4477</strain>
    </source>
</reference>
<proteinExistence type="predicted"/>
<evidence type="ECO:0000313" key="3">
    <source>
        <dbReference type="Proteomes" id="UP000630718"/>
    </source>
</evidence>
<evidence type="ECO:0000256" key="1">
    <source>
        <dbReference type="SAM" id="Phobius"/>
    </source>
</evidence>
<sequence>MQGVLTGFAVIAVVIGVGFLLGRGGHLGEHGREVLTRLAFHVAFAVAATGLRVPAPVLDPLTLIGNMSVPAVLPAFGISLCGSSMPPRGADRGPVLLAVALKAVGQPAVARDAVLVSTVVAVLG</sequence>
<organism evidence="2 3">
    <name type="scientific">Streptomyces fumanus</name>
    <dbReference type="NCBI Taxonomy" id="67302"/>
    <lineage>
        <taxon>Bacteria</taxon>
        <taxon>Bacillati</taxon>
        <taxon>Actinomycetota</taxon>
        <taxon>Actinomycetes</taxon>
        <taxon>Kitasatosporales</taxon>
        <taxon>Streptomycetaceae</taxon>
        <taxon>Streptomyces</taxon>
    </lineage>
</organism>
<dbReference type="Proteomes" id="UP000630718">
    <property type="component" value="Unassembled WGS sequence"/>
</dbReference>
<dbReference type="AlphaFoldDB" id="A0A919AMD5"/>
<reference evidence="2" key="2">
    <citation type="submission" date="2020-09" db="EMBL/GenBank/DDBJ databases">
        <authorList>
            <person name="Sun Q."/>
            <person name="Ohkuma M."/>
        </authorList>
    </citation>
    <scope>NUCLEOTIDE SEQUENCE</scope>
    <source>
        <strain evidence="2">JCM 4477</strain>
    </source>
</reference>
<gene>
    <name evidence="2" type="ORF">GCM10018772_42480</name>
</gene>
<keyword evidence="1" id="KW-0472">Membrane</keyword>
<accession>A0A919AMD5</accession>
<evidence type="ECO:0000313" key="2">
    <source>
        <dbReference type="EMBL" id="GHF12838.1"/>
    </source>
</evidence>
<feature type="transmembrane region" description="Helical" evidence="1">
    <location>
        <begin position="34"/>
        <end position="55"/>
    </location>
</feature>
<dbReference type="EMBL" id="BNBI01000009">
    <property type="protein sequence ID" value="GHF12838.1"/>
    <property type="molecule type" value="Genomic_DNA"/>
</dbReference>
<keyword evidence="1" id="KW-1133">Transmembrane helix</keyword>
<comment type="caution">
    <text evidence="2">The sequence shown here is derived from an EMBL/GenBank/DDBJ whole genome shotgun (WGS) entry which is preliminary data.</text>
</comment>
<feature type="transmembrane region" description="Helical" evidence="1">
    <location>
        <begin position="61"/>
        <end position="82"/>
    </location>
</feature>
<name>A0A919AMD5_9ACTN</name>
<keyword evidence="1" id="KW-0812">Transmembrane</keyword>
<feature type="transmembrane region" description="Helical" evidence="1">
    <location>
        <begin position="6"/>
        <end position="22"/>
    </location>
</feature>
<keyword evidence="3" id="KW-1185">Reference proteome</keyword>